<dbReference type="EMBL" id="UNSH01000068">
    <property type="protein sequence ID" value="SZF04835.1"/>
    <property type="molecule type" value="Genomic_DNA"/>
</dbReference>
<accession>A0A383UZ32</accession>
<evidence type="ECO:0000313" key="1">
    <source>
        <dbReference type="EMBL" id="SZF04835.1"/>
    </source>
</evidence>
<evidence type="ECO:0000313" key="2">
    <source>
        <dbReference type="Proteomes" id="UP000275772"/>
    </source>
</evidence>
<sequence length="97" mass="11011">MRRGTVSPKKRKRTSSRLKADYVNQIISYVESSPENHRKFFLELGSGPSRYLGASGRVTQIELQKRGCLRHIAHLKPLLSQKTTKTGRQIYGQTKPG</sequence>
<dbReference type="AlphaFoldDB" id="A0A383UZ32"/>
<gene>
    <name evidence="1" type="ORF">BLGHR1_15634</name>
</gene>
<dbReference type="VEuPathDB" id="FungiDB:BLGHR1_15634"/>
<proteinExistence type="predicted"/>
<dbReference type="Proteomes" id="UP000275772">
    <property type="component" value="Unassembled WGS sequence"/>
</dbReference>
<organism evidence="1 2">
    <name type="scientific">Blumeria hordei</name>
    <name type="common">Barley powdery mildew</name>
    <name type="synonym">Blumeria graminis f. sp. hordei</name>
    <dbReference type="NCBI Taxonomy" id="2867405"/>
    <lineage>
        <taxon>Eukaryota</taxon>
        <taxon>Fungi</taxon>
        <taxon>Dikarya</taxon>
        <taxon>Ascomycota</taxon>
        <taxon>Pezizomycotina</taxon>
        <taxon>Leotiomycetes</taxon>
        <taxon>Erysiphales</taxon>
        <taxon>Erysiphaceae</taxon>
        <taxon>Blumeria</taxon>
    </lineage>
</organism>
<reference evidence="1 2" key="1">
    <citation type="submission" date="2017-11" db="EMBL/GenBank/DDBJ databases">
        <authorList>
            <person name="Kracher B."/>
        </authorList>
    </citation>
    <scope>NUCLEOTIDE SEQUENCE [LARGE SCALE GENOMIC DNA]</scope>
    <source>
        <strain evidence="1 2">RACE1</strain>
    </source>
</reference>
<protein>
    <submittedName>
        <fullName evidence="1">Uncharacterized protein</fullName>
    </submittedName>
</protein>
<name>A0A383UZ32_BLUHO</name>